<sequence length="43" mass="5088">MNLFTGGLYRITYNYHLFSRIEILTIEVIVILFTDFRALSGYL</sequence>
<name>D4BDF9_9ENTR</name>
<evidence type="ECO:0000313" key="2">
    <source>
        <dbReference type="Proteomes" id="UP000003880"/>
    </source>
</evidence>
<organism evidence="1 2">
    <name type="scientific">Citrobacter youngae ATCC 29220</name>
    <dbReference type="NCBI Taxonomy" id="500640"/>
    <lineage>
        <taxon>Bacteria</taxon>
        <taxon>Pseudomonadati</taxon>
        <taxon>Pseudomonadota</taxon>
        <taxon>Gammaproteobacteria</taxon>
        <taxon>Enterobacterales</taxon>
        <taxon>Enterobacteriaceae</taxon>
        <taxon>Citrobacter</taxon>
        <taxon>Citrobacter freundii complex</taxon>
    </lineage>
</organism>
<accession>D4BDF9</accession>
<dbReference type="Proteomes" id="UP000003880">
    <property type="component" value="Unassembled WGS sequence"/>
</dbReference>
<protein>
    <submittedName>
        <fullName evidence="1">Uncharacterized protein</fullName>
    </submittedName>
</protein>
<dbReference type="HOGENOM" id="CLU_3231510_0_0_6"/>
<dbReference type="AlphaFoldDB" id="D4BDF9"/>
<dbReference type="EMBL" id="ABWL02000009">
    <property type="protein sequence ID" value="EFE08008.1"/>
    <property type="molecule type" value="Genomic_DNA"/>
</dbReference>
<evidence type="ECO:0000313" key="1">
    <source>
        <dbReference type="EMBL" id="EFE08008.1"/>
    </source>
</evidence>
<proteinExistence type="predicted"/>
<comment type="caution">
    <text evidence="1">The sequence shown here is derived from an EMBL/GenBank/DDBJ whole genome shotgun (WGS) entry which is preliminary data.</text>
</comment>
<reference evidence="1 2" key="1">
    <citation type="submission" date="2010-02" db="EMBL/GenBank/DDBJ databases">
        <authorList>
            <person name="Weinstock G."/>
            <person name="Sodergren E."/>
            <person name="Clifton S."/>
            <person name="Fulton L."/>
            <person name="Fulton B."/>
            <person name="Courtney L."/>
            <person name="Fronick C."/>
            <person name="Harrison M."/>
            <person name="Strong C."/>
            <person name="Farmer C."/>
            <person name="Delahaunty K."/>
            <person name="Markovic C."/>
            <person name="Hall O."/>
            <person name="Minx P."/>
            <person name="Tomlinson C."/>
            <person name="Mitreva M."/>
            <person name="Nelson J."/>
            <person name="Hou S."/>
            <person name="Wollam A."/>
            <person name="Pepin K.H."/>
            <person name="Johnson M."/>
            <person name="Bhonagiri V."/>
            <person name="Zhang X."/>
            <person name="Suruliraj S."/>
            <person name="Warren W."/>
            <person name="Chinwalla A."/>
            <person name="Mardis E.R."/>
            <person name="Wilson R.K."/>
        </authorList>
    </citation>
    <scope>NUCLEOTIDE SEQUENCE [LARGE SCALE GENOMIC DNA]</scope>
    <source>
        <strain evidence="1 2">ATCC 29220</strain>
    </source>
</reference>
<gene>
    <name evidence="1" type="ORF">CIT292_08526</name>
</gene>